<dbReference type="PATRIC" id="fig|1365250.3.peg.2335"/>
<keyword evidence="3" id="KW-1185">Reference proteome</keyword>
<dbReference type="Proteomes" id="UP000076643">
    <property type="component" value="Unassembled WGS sequence"/>
</dbReference>
<keyword evidence="1" id="KW-0732">Signal</keyword>
<gene>
    <name evidence="2" type="ORF">N475_15510</name>
</gene>
<protein>
    <submittedName>
        <fullName evidence="2">Uncharacterized protein</fullName>
    </submittedName>
</protein>
<accession>A0A166WSP0</accession>
<proteinExistence type="predicted"/>
<reference evidence="2 3" key="1">
    <citation type="submission" date="2013-07" db="EMBL/GenBank/DDBJ databases">
        <title>Comparative Genomic and Metabolomic Analysis of Twelve Strains of Pseudoalteromonas luteoviolacea.</title>
        <authorList>
            <person name="Vynne N.G."/>
            <person name="Mansson M."/>
            <person name="Gram L."/>
        </authorList>
    </citation>
    <scope>NUCLEOTIDE SEQUENCE [LARGE SCALE GENOMIC DNA]</scope>
    <source>
        <strain evidence="2 3">DSM 6061</strain>
    </source>
</reference>
<feature type="chain" id="PRO_5007881984" evidence="1">
    <location>
        <begin position="20"/>
        <end position="108"/>
    </location>
</feature>
<sequence length="108" mass="12047">MARIIALLALLMCSNLVLAGAQTGKIKDIRVRDDGLHWFFLEGESTNKPTCAKIGYWMIKDEKSDYGKSQFSMLLSAYMADKTITVVGANTCTRWADGEDVSYLMLTK</sequence>
<feature type="signal peptide" evidence="1">
    <location>
        <begin position="1"/>
        <end position="19"/>
    </location>
</feature>
<evidence type="ECO:0000313" key="2">
    <source>
        <dbReference type="EMBL" id="KZN38033.1"/>
    </source>
</evidence>
<dbReference type="AlphaFoldDB" id="A0A166WSP0"/>
<comment type="caution">
    <text evidence="2">The sequence shown here is derived from an EMBL/GenBank/DDBJ whole genome shotgun (WGS) entry which is preliminary data.</text>
</comment>
<organism evidence="2 3">
    <name type="scientific">Pseudoalteromonas luteoviolacea DSM 6061</name>
    <dbReference type="NCBI Taxonomy" id="1365250"/>
    <lineage>
        <taxon>Bacteria</taxon>
        <taxon>Pseudomonadati</taxon>
        <taxon>Pseudomonadota</taxon>
        <taxon>Gammaproteobacteria</taxon>
        <taxon>Alteromonadales</taxon>
        <taxon>Pseudoalteromonadaceae</taxon>
        <taxon>Pseudoalteromonas</taxon>
    </lineage>
</organism>
<evidence type="ECO:0000313" key="3">
    <source>
        <dbReference type="Proteomes" id="UP000076643"/>
    </source>
</evidence>
<evidence type="ECO:0000256" key="1">
    <source>
        <dbReference type="SAM" id="SignalP"/>
    </source>
</evidence>
<dbReference type="EMBL" id="AUYB01000102">
    <property type="protein sequence ID" value="KZN38033.1"/>
    <property type="molecule type" value="Genomic_DNA"/>
</dbReference>
<dbReference type="RefSeq" id="WP_063365290.1">
    <property type="nucleotide sequence ID" value="NZ_AQHB01000046.1"/>
</dbReference>
<name>A0A166WSP0_9GAMM</name>